<evidence type="ECO:0000313" key="4">
    <source>
        <dbReference type="Proteomes" id="UP000007590"/>
    </source>
</evidence>
<evidence type="ECO:0000256" key="2">
    <source>
        <dbReference type="SAM" id="SignalP"/>
    </source>
</evidence>
<gene>
    <name evidence="3" type="ordered locus">Solca_0076</name>
</gene>
<dbReference type="Gene3D" id="3.30.1330.40">
    <property type="entry name" value="RutC-like"/>
    <property type="match status" value="1"/>
</dbReference>
<dbReference type="Proteomes" id="UP000007590">
    <property type="component" value="Chromosome"/>
</dbReference>
<dbReference type="GO" id="GO:0005829">
    <property type="term" value="C:cytosol"/>
    <property type="evidence" value="ECO:0007669"/>
    <property type="project" value="TreeGrafter"/>
</dbReference>
<dbReference type="SUPFAM" id="SSF55298">
    <property type="entry name" value="YjgF-like"/>
    <property type="match status" value="1"/>
</dbReference>
<reference evidence="3" key="1">
    <citation type="submission" date="2012-02" db="EMBL/GenBank/DDBJ databases">
        <title>The complete genome of Solitalea canadensis DSM 3403.</title>
        <authorList>
            <consortium name="US DOE Joint Genome Institute (JGI-PGF)"/>
            <person name="Lucas S."/>
            <person name="Copeland A."/>
            <person name="Lapidus A."/>
            <person name="Glavina del Rio T."/>
            <person name="Dalin E."/>
            <person name="Tice H."/>
            <person name="Bruce D."/>
            <person name="Goodwin L."/>
            <person name="Pitluck S."/>
            <person name="Peters L."/>
            <person name="Ovchinnikova G."/>
            <person name="Lu M."/>
            <person name="Kyrpides N."/>
            <person name="Mavromatis K."/>
            <person name="Ivanova N."/>
            <person name="Brettin T."/>
            <person name="Detter J.C."/>
            <person name="Han C."/>
            <person name="Larimer F."/>
            <person name="Land M."/>
            <person name="Hauser L."/>
            <person name="Markowitz V."/>
            <person name="Cheng J.-F."/>
            <person name="Hugenholtz P."/>
            <person name="Woyke T."/>
            <person name="Wu D."/>
            <person name="Spring S."/>
            <person name="Schroeder M."/>
            <person name="Kopitz M."/>
            <person name="Brambilla E."/>
            <person name="Klenk H.-P."/>
            <person name="Eisen J.A."/>
        </authorList>
    </citation>
    <scope>NUCLEOTIDE SEQUENCE</scope>
    <source>
        <strain evidence="3">DSM 3403</strain>
    </source>
</reference>
<dbReference type="GO" id="GO:0019239">
    <property type="term" value="F:deaminase activity"/>
    <property type="evidence" value="ECO:0007669"/>
    <property type="project" value="TreeGrafter"/>
</dbReference>
<dbReference type="STRING" id="929556.Solca_0076"/>
<evidence type="ECO:0000313" key="3">
    <source>
        <dbReference type="EMBL" id="AFD05232.1"/>
    </source>
</evidence>
<sequence length="162" mass="17906">MKRYKIGRTAVALILLLLSLTSFSQTDASIVEFKNPSSVVNPKGYSQAAVIDLGNCQMIILSGQVPLDKNGNLVGKNDMEKQTEQVFVNIKNILTDLGGTMDNIVKLGIYVKDVSQIQSLRNVRDRFINTQTPPASTLVEITKLFREDILIEIEATAIIPKK</sequence>
<dbReference type="InterPro" id="IPR006175">
    <property type="entry name" value="YjgF/YER057c/UK114"/>
</dbReference>
<keyword evidence="2" id="KW-0732">Signal</keyword>
<dbReference type="KEGG" id="scn:Solca_0076"/>
<dbReference type="eggNOG" id="COG0251">
    <property type="taxonomic scope" value="Bacteria"/>
</dbReference>
<accession>H8KT49</accession>
<feature type="chain" id="PRO_5003614483" evidence="2">
    <location>
        <begin position="25"/>
        <end position="162"/>
    </location>
</feature>
<dbReference type="InterPro" id="IPR035959">
    <property type="entry name" value="RutC-like_sf"/>
</dbReference>
<comment type="similarity">
    <text evidence="1">Belongs to the RutC family.</text>
</comment>
<dbReference type="HOGENOM" id="CLU_100715_4_2_10"/>
<feature type="signal peptide" evidence="2">
    <location>
        <begin position="1"/>
        <end position="24"/>
    </location>
</feature>
<dbReference type="AlphaFoldDB" id="H8KT49"/>
<name>H8KT49_SOLCM</name>
<evidence type="ECO:0000256" key="1">
    <source>
        <dbReference type="ARBA" id="ARBA00010552"/>
    </source>
</evidence>
<dbReference type="OrthoDB" id="9803101at2"/>
<dbReference type="PANTHER" id="PTHR11803">
    <property type="entry name" value="2-IMINOBUTANOATE/2-IMINOPROPANOATE DEAMINASE RIDA"/>
    <property type="match status" value="1"/>
</dbReference>
<dbReference type="Pfam" id="PF01042">
    <property type="entry name" value="Ribonuc_L-PSP"/>
    <property type="match status" value="1"/>
</dbReference>
<proteinExistence type="inferred from homology"/>
<dbReference type="RefSeq" id="WP_014678460.1">
    <property type="nucleotide sequence ID" value="NC_017770.1"/>
</dbReference>
<dbReference type="PANTHER" id="PTHR11803:SF58">
    <property type="entry name" value="PROTEIN HMF1-RELATED"/>
    <property type="match status" value="1"/>
</dbReference>
<dbReference type="CDD" id="cd00448">
    <property type="entry name" value="YjgF_YER057c_UK114_family"/>
    <property type="match status" value="1"/>
</dbReference>
<keyword evidence="4" id="KW-1185">Reference proteome</keyword>
<organism evidence="3 4">
    <name type="scientific">Solitalea canadensis (strain ATCC 29591 / DSM 3403 / JCM 21819 / LMG 8368 / NBRC 15130 / NCIMB 12057 / USAM 9D)</name>
    <name type="common">Flexibacter canadensis</name>
    <dbReference type="NCBI Taxonomy" id="929556"/>
    <lineage>
        <taxon>Bacteria</taxon>
        <taxon>Pseudomonadati</taxon>
        <taxon>Bacteroidota</taxon>
        <taxon>Sphingobacteriia</taxon>
        <taxon>Sphingobacteriales</taxon>
        <taxon>Sphingobacteriaceae</taxon>
        <taxon>Solitalea</taxon>
    </lineage>
</organism>
<protein>
    <submittedName>
        <fullName evidence="3">Putative translation initiation inhibitor, yjgF family</fullName>
    </submittedName>
</protein>
<dbReference type="EMBL" id="CP003349">
    <property type="protein sequence ID" value="AFD05232.1"/>
    <property type="molecule type" value="Genomic_DNA"/>
</dbReference>